<dbReference type="GeneID" id="54406001"/>
<organism evidence="3 4">
    <name type="scientific">Dothidotthia symphoricarpi CBS 119687</name>
    <dbReference type="NCBI Taxonomy" id="1392245"/>
    <lineage>
        <taxon>Eukaryota</taxon>
        <taxon>Fungi</taxon>
        <taxon>Dikarya</taxon>
        <taxon>Ascomycota</taxon>
        <taxon>Pezizomycotina</taxon>
        <taxon>Dothideomycetes</taxon>
        <taxon>Pleosporomycetidae</taxon>
        <taxon>Pleosporales</taxon>
        <taxon>Dothidotthiaceae</taxon>
        <taxon>Dothidotthia</taxon>
    </lineage>
</organism>
<dbReference type="InterPro" id="IPR010730">
    <property type="entry name" value="HET"/>
</dbReference>
<dbReference type="RefSeq" id="XP_033527246.1">
    <property type="nucleotide sequence ID" value="XM_033665569.1"/>
</dbReference>
<gene>
    <name evidence="3" type="ORF">P153DRAFT_333514</name>
</gene>
<evidence type="ECO:0000313" key="4">
    <source>
        <dbReference type="Proteomes" id="UP000799771"/>
    </source>
</evidence>
<keyword evidence="1" id="KW-0812">Transmembrane</keyword>
<dbReference type="EMBL" id="ML977500">
    <property type="protein sequence ID" value="KAF2132859.1"/>
    <property type="molecule type" value="Genomic_DNA"/>
</dbReference>
<dbReference type="AlphaFoldDB" id="A0A6A6ALP6"/>
<evidence type="ECO:0000313" key="3">
    <source>
        <dbReference type="EMBL" id="KAF2132859.1"/>
    </source>
</evidence>
<dbReference type="Pfam" id="PF06985">
    <property type="entry name" value="HET"/>
    <property type="match status" value="1"/>
</dbReference>
<protein>
    <recommendedName>
        <fullName evidence="2">Heterokaryon incompatibility domain-containing protein</fullName>
    </recommendedName>
</protein>
<dbReference type="InterPro" id="IPR052895">
    <property type="entry name" value="HetReg/Transcr_Mod"/>
</dbReference>
<proteinExistence type="predicted"/>
<dbReference type="Proteomes" id="UP000799771">
    <property type="component" value="Unassembled WGS sequence"/>
</dbReference>
<accession>A0A6A6ALP6</accession>
<keyword evidence="4" id="KW-1185">Reference proteome</keyword>
<dbReference type="OrthoDB" id="5416609at2759"/>
<feature type="domain" description="Heterokaryon incompatibility" evidence="2">
    <location>
        <begin position="48"/>
        <end position="222"/>
    </location>
</feature>
<dbReference type="PANTHER" id="PTHR24148">
    <property type="entry name" value="ANKYRIN REPEAT DOMAIN-CONTAINING PROTEIN 39 HOMOLOG-RELATED"/>
    <property type="match status" value="1"/>
</dbReference>
<sequence>MPYEYQDLQTSEDEDDIYIRLIELYHGPKTGPVVCRIISTLLSEAPVFEAVSYCWGQSDPGTIYITDKDPDSAQQLLADGALADNALNIPGSLIPFLQRTQALGNSMLRMFWIDSICINQENQNEKSIQVPKMRDIYLKAKWTLAWLGPEANGSSGALEFAISLNKVFTKELAKPGTNTLTPEGEKENEEVDVKVVLGDPNLDALLKLLDRPYFERAWIVQEVVISDTVWMVCGNTVISWAAFLGSYLYIIHYHAWLWEFYSGTRFSFLFALRLSEMDWERRREIEWWRVLLRHRMCISGDPRDKIYALYGLGCKLALQQLGIEPDYENTTPETLFTRLAVRSFAKGHADVLRVPRLAITRKQEGEKGFEKIVLPSWVPDWRWTIQTPSSMDAAEGDEALLPGPTYDVSKDSAFQVRFDVPAWNTFVDTEPEPTPLPKLICVRGFVIARVTHLTPRPWEIHTPSGRQTLMEQGRLLQTTQQQVYEWETAMRPLKPSQIYDATGEPYDTATYETFMTGTSVYTSAEKEAAAQGFERRQRILRLIPIFHLQNFFIFYLVFVLIERVLRYFSYTHSETAFRIMVLNMTNRKGARLFSEDESSQELLGLVPGICGLGDYVVLVQGVKLPLVLRWKGEEMVQVDESRRKTVPVWEFLGNSYIHGVMNGKRWDAGRCEDLWIG</sequence>
<keyword evidence="1" id="KW-0472">Membrane</keyword>
<dbReference type="PANTHER" id="PTHR24148:SF79">
    <property type="entry name" value="HETEROKARYON INCOMPATIBILITY DOMAIN-CONTAINING PROTEIN"/>
    <property type="match status" value="1"/>
</dbReference>
<feature type="transmembrane region" description="Helical" evidence="1">
    <location>
        <begin position="539"/>
        <end position="561"/>
    </location>
</feature>
<keyword evidence="1" id="KW-1133">Transmembrane helix</keyword>
<reference evidence="3" key="1">
    <citation type="journal article" date="2020" name="Stud. Mycol.">
        <title>101 Dothideomycetes genomes: a test case for predicting lifestyles and emergence of pathogens.</title>
        <authorList>
            <person name="Haridas S."/>
            <person name="Albert R."/>
            <person name="Binder M."/>
            <person name="Bloem J."/>
            <person name="Labutti K."/>
            <person name="Salamov A."/>
            <person name="Andreopoulos B."/>
            <person name="Baker S."/>
            <person name="Barry K."/>
            <person name="Bills G."/>
            <person name="Bluhm B."/>
            <person name="Cannon C."/>
            <person name="Castanera R."/>
            <person name="Culley D."/>
            <person name="Daum C."/>
            <person name="Ezra D."/>
            <person name="Gonzalez J."/>
            <person name="Henrissat B."/>
            <person name="Kuo A."/>
            <person name="Liang C."/>
            <person name="Lipzen A."/>
            <person name="Lutzoni F."/>
            <person name="Magnuson J."/>
            <person name="Mondo S."/>
            <person name="Nolan M."/>
            <person name="Ohm R."/>
            <person name="Pangilinan J."/>
            <person name="Park H.-J."/>
            <person name="Ramirez L."/>
            <person name="Alfaro M."/>
            <person name="Sun H."/>
            <person name="Tritt A."/>
            <person name="Yoshinaga Y."/>
            <person name="Zwiers L.-H."/>
            <person name="Turgeon B."/>
            <person name="Goodwin S."/>
            <person name="Spatafora J."/>
            <person name="Crous P."/>
            <person name="Grigoriev I."/>
        </authorList>
    </citation>
    <scope>NUCLEOTIDE SEQUENCE</scope>
    <source>
        <strain evidence="3">CBS 119687</strain>
    </source>
</reference>
<name>A0A6A6ALP6_9PLEO</name>
<evidence type="ECO:0000256" key="1">
    <source>
        <dbReference type="SAM" id="Phobius"/>
    </source>
</evidence>
<evidence type="ECO:0000259" key="2">
    <source>
        <dbReference type="Pfam" id="PF06985"/>
    </source>
</evidence>